<gene>
    <name evidence="1" type="ORF">EYC79_01850</name>
</gene>
<dbReference type="GeneID" id="301044185"/>
<organism evidence="1 2">
    <name type="scientific">Agrobacterium cavarae</name>
    <dbReference type="NCBI Taxonomy" id="2528239"/>
    <lineage>
        <taxon>Bacteria</taxon>
        <taxon>Pseudomonadati</taxon>
        <taxon>Pseudomonadota</taxon>
        <taxon>Alphaproteobacteria</taxon>
        <taxon>Hyphomicrobiales</taxon>
        <taxon>Rhizobiaceae</taxon>
        <taxon>Rhizobium/Agrobacterium group</taxon>
        <taxon>Agrobacterium</taxon>
    </lineage>
</organism>
<reference evidence="1 2" key="1">
    <citation type="submission" date="2019-02" db="EMBL/GenBank/DDBJ databases">
        <title>Current taxonomic status of genus Agrobacterium and description of Agrobacterium cavarae sp. nov. isolated from maize roots.</title>
        <authorList>
            <person name="Flores-Felix J.D."/>
            <person name="Menendez E."/>
            <person name="Ramirez-Bahena M.H."/>
            <person name="Garcia-Fraile P."/>
            <person name="Velazquez E."/>
        </authorList>
    </citation>
    <scope>NUCLEOTIDE SEQUENCE [LARGE SCALE GENOMIC DNA]</scope>
    <source>
        <strain evidence="1 2">RZME10</strain>
    </source>
</reference>
<dbReference type="RefSeq" id="WP_113175582.1">
    <property type="nucleotide sequence ID" value="NZ_SISF01000020.1"/>
</dbReference>
<sequence>MRPTSKNSVADPVAHLVAWHDGDHRAAIQTLMEDVRHLREQLALATAAMSAGYTRGWMPSEERDAR</sequence>
<protein>
    <submittedName>
        <fullName evidence="1">Dehydrogenase</fullName>
    </submittedName>
</protein>
<dbReference type="EMBL" id="SISF01000020">
    <property type="protein sequence ID" value="TBN18478.1"/>
    <property type="molecule type" value="Genomic_DNA"/>
</dbReference>
<accession>A0ABY1YD72</accession>
<dbReference type="Proteomes" id="UP000294239">
    <property type="component" value="Unassembled WGS sequence"/>
</dbReference>
<name>A0ABY1YD72_9HYPH</name>
<comment type="caution">
    <text evidence="1">The sequence shown here is derived from an EMBL/GenBank/DDBJ whole genome shotgun (WGS) entry which is preliminary data.</text>
</comment>
<evidence type="ECO:0000313" key="2">
    <source>
        <dbReference type="Proteomes" id="UP000294239"/>
    </source>
</evidence>
<keyword evidence="2" id="KW-1185">Reference proteome</keyword>
<proteinExistence type="predicted"/>
<evidence type="ECO:0000313" key="1">
    <source>
        <dbReference type="EMBL" id="TBN18478.1"/>
    </source>
</evidence>